<comment type="caution">
    <text evidence="3">The sequence shown here is derived from an EMBL/GenBank/DDBJ whole genome shotgun (WGS) entry which is preliminary data.</text>
</comment>
<evidence type="ECO:0000313" key="4">
    <source>
        <dbReference type="Proteomes" id="UP001199816"/>
    </source>
</evidence>
<gene>
    <name evidence="3" type="ORF">LQ567_20560</name>
</gene>
<keyword evidence="4" id="KW-1185">Reference proteome</keyword>
<dbReference type="InterPro" id="IPR051159">
    <property type="entry name" value="Hexapeptide_acetyltransf"/>
</dbReference>
<protein>
    <submittedName>
        <fullName evidence="3">Acyltransferase</fullName>
    </submittedName>
</protein>
<dbReference type="Pfam" id="PF00132">
    <property type="entry name" value="Hexapep"/>
    <property type="match status" value="1"/>
</dbReference>
<dbReference type="PANTHER" id="PTHR23416">
    <property type="entry name" value="SIALIC ACID SYNTHASE-RELATED"/>
    <property type="match status" value="1"/>
</dbReference>
<evidence type="ECO:0000256" key="2">
    <source>
        <dbReference type="ARBA" id="ARBA00022679"/>
    </source>
</evidence>
<accession>A0ABS8PVU5</accession>
<dbReference type="Proteomes" id="UP001199816">
    <property type="component" value="Unassembled WGS sequence"/>
</dbReference>
<dbReference type="EMBL" id="JAJNEC010000006">
    <property type="protein sequence ID" value="MCD2425190.1"/>
    <property type="molecule type" value="Genomic_DNA"/>
</dbReference>
<dbReference type="InterPro" id="IPR001451">
    <property type="entry name" value="Hexapep"/>
</dbReference>
<dbReference type="InterPro" id="IPR011004">
    <property type="entry name" value="Trimer_LpxA-like_sf"/>
</dbReference>
<dbReference type="Gene3D" id="2.160.10.10">
    <property type="entry name" value="Hexapeptide repeat proteins"/>
    <property type="match status" value="1"/>
</dbReference>
<organism evidence="3 4">
    <name type="scientific">Niabella pedocola</name>
    <dbReference type="NCBI Taxonomy" id="1752077"/>
    <lineage>
        <taxon>Bacteria</taxon>
        <taxon>Pseudomonadati</taxon>
        <taxon>Bacteroidota</taxon>
        <taxon>Chitinophagia</taxon>
        <taxon>Chitinophagales</taxon>
        <taxon>Chitinophagaceae</taxon>
        <taxon>Niabella</taxon>
    </lineage>
</organism>
<keyword evidence="2" id="KW-0808">Transferase</keyword>
<reference evidence="3 4" key="1">
    <citation type="submission" date="2021-11" db="EMBL/GenBank/DDBJ databases">
        <title>Genomic of Niabella pedocola.</title>
        <authorList>
            <person name="Wu T."/>
        </authorList>
    </citation>
    <scope>NUCLEOTIDE SEQUENCE [LARGE SCALE GENOMIC DNA]</scope>
    <source>
        <strain evidence="3 4">JCM 31011</strain>
    </source>
</reference>
<comment type="similarity">
    <text evidence="1">Belongs to the transferase hexapeptide repeat family.</text>
</comment>
<evidence type="ECO:0000256" key="1">
    <source>
        <dbReference type="ARBA" id="ARBA00007274"/>
    </source>
</evidence>
<keyword evidence="3" id="KW-0012">Acyltransferase</keyword>
<dbReference type="GO" id="GO:0016746">
    <property type="term" value="F:acyltransferase activity"/>
    <property type="evidence" value="ECO:0007669"/>
    <property type="project" value="UniProtKB-KW"/>
</dbReference>
<dbReference type="SUPFAM" id="SSF51161">
    <property type="entry name" value="Trimeric LpxA-like enzymes"/>
    <property type="match status" value="1"/>
</dbReference>
<evidence type="ECO:0000313" key="3">
    <source>
        <dbReference type="EMBL" id="MCD2425190.1"/>
    </source>
</evidence>
<proteinExistence type="inferred from homology"/>
<dbReference type="RefSeq" id="WP_231007625.1">
    <property type="nucleotide sequence ID" value="NZ_JAJNEC010000006.1"/>
</dbReference>
<sequence length="193" mass="20934">MRRLFRFITAQVDIARSTIRIGVLKLLYPGLKIIGSTIASGCKIICVKGSVIVIENSFIERGTKIIADHGGEVYIRNSYIGDNCVIVARELIRIEQGTKIAEMVVIRDQDHQINDLSQFNTAPIFIGANVWIGAKVTILKGSDIGDGCVVGAHSIVKNKLDGDAVYVGAPARKIKVITRGDISHIGANNSKHI</sequence>
<dbReference type="PANTHER" id="PTHR23416:SF23">
    <property type="entry name" value="ACETYLTRANSFERASE C18B11.09C-RELATED"/>
    <property type="match status" value="1"/>
</dbReference>
<dbReference type="CDD" id="cd04647">
    <property type="entry name" value="LbH_MAT_like"/>
    <property type="match status" value="1"/>
</dbReference>
<name>A0ABS8PVU5_9BACT</name>